<proteinExistence type="predicted"/>
<gene>
    <name evidence="3" type="ORF">EBQ26_05635</name>
</gene>
<sequence>MPLSGHRAHCAPPGNTSHPSAPHVTYCIPATGGGWGKRVCMDRQSRRVSPMAWVYRFHRWAGLLAGWLLFAICLTGTLAVYKFPLKAWANPTLVSACLPPQACPPALSPDEALARFQQALPEQRPRLLAFPADAYSIHSYSYTLDSGGRAWLNPHTGQVLPSLPSHFADFVQRLHARLWMGSTGRWLVGVLGLLMLFSLLTGLALHWRRLGRDLFKLRLGQGGRKAWSDVHKFIAVWLLGFHLLIAATGAWLGLEPLTGWRSPPPPTLRGAGGASGAGRAPIAMPPPSAFIAQAQAQLPALTPTHMNFAAFGKAGASVRVQGDLPGLALVQRGQSMVVMHGDDAQLLAVVDRREQGPLTRALAMMRPLHYGYFGGRWMVLAYFLMGAACTALVFSGLAVWCARTADAARRRQPGQPDATAPAADALMARLNAGVTAGLVLALLLAAALAQWSWTPWGASWLAAWGGLRFDGAHDLLGRATVAPELWGFLIAWGLLALALACAPTARRAWRYACGAAALLLAALPCLSALSSGGWRQDWLRGQGEPLWIALACWLLALLCAWAAWRLAQPPSPAAAGRAPRPAASPHHAPDALTVFLSQQGEKP</sequence>
<name>A0A3M6Q9U6_9BURK</name>
<feature type="transmembrane region" description="Helical" evidence="2">
    <location>
        <begin position="377"/>
        <end position="402"/>
    </location>
</feature>
<feature type="transmembrane region" description="Helical" evidence="2">
    <location>
        <begin position="60"/>
        <end position="81"/>
    </location>
</feature>
<dbReference type="Proteomes" id="UP000267521">
    <property type="component" value="Unassembled WGS sequence"/>
</dbReference>
<feature type="region of interest" description="Disordered" evidence="1">
    <location>
        <begin position="1"/>
        <end position="20"/>
    </location>
</feature>
<reference evidence="3 4" key="1">
    <citation type="submission" date="2018-10" db="EMBL/GenBank/DDBJ databases">
        <title>Comamonadaceae CDC group NO-1 genome sequencing and assembly.</title>
        <authorList>
            <person name="Bernier A.-M."/>
            <person name="Bernard K."/>
        </authorList>
    </citation>
    <scope>NUCLEOTIDE SEQUENCE [LARGE SCALE GENOMIC DNA]</scope>
    <source>
        <strain evidence="3 4">NML970147</strain>
    </source>
</reference>
<protein>
    <recommendedName>
        <fullName evidence="5">PepSY domain-containing protein</fullName>
    </recommendedName>
</protein>
<feature type="transmembrane region" description="Helical" evidence="2">
    <location>
        <begin position="485"/>
        <end position="505"/>
    </location>
</feature>
<accession>A0A3M6Q9U6</accession>
<feature type="transmembrane region" description="Helical" evidence="2">
    <location>
        <begin position="430"/>
        <end position="451"/>
    </location>
</feature>
<dbReference type="EMBL" id="RDQM01000005">
    <property type="protein sequence ID" value="RMW99251.1"/>
    <property type="molecule type" value="Genomic_DNA"/>
</dbReference>
<feature type="transmembrane region" description="Helical" evidence="2">
    <location>
        <begin position="186"/>
        <end position="207"/>
    </location>
</feature>
<comment type="caution">
    <text evidence="3">The sequence shown here is derived from an EMBL/GenBank/DDBJ whole genome shotgun (WGS) entry which is preliminary data.</text>
</comment>
<organism evidence="3 4">
    <name type="scientific">Allofranklinella schreckenbergeri</name>
    <dbReference type="NCBI Taxonomy" id="1076744"/>
    <lineage>
        <taxon>Bacteria</taxon>
        <taxon>Pseudomonadati</taxon>
        <taxon>Pseudomonadota</taxon>
        <taxon>Betaproteobacteria</taxon>
        <taxon>Burkholderiales</taxon>
        <taxon>Comamonadaceae</taxon>
        <taxon>Allofranklinella</taxon>
    </lineage>
</organism>
<keyword evidence="2" id="KW-0812">Transmembrane</keyword>
<dbReference type="InterPro" id="IPR005625">
    <property type="entry name" value="PepSY-ass_TM"/>
</dbReference>
<dbReference type="AlphaFoldDB" id="A0A3M6Q9U6"/>
<evidence type="ECO:0000313" key="4">
    <source>
        <dbReference type="Proteomes" id="UP000267521"/>
    </source>
</evidence>
<feature type="transmembrane region" description="Helical" evidence="2">
    <location>
        <begin position="546"/>
        <end position="567"/>
    </location>
</feature>
<dbReference type="PANTHER" id="PTHR34219">
    <property type="entry name" value="IRON-REGULATED INNER MEMBRANE PROTEIN-RELATED"/>
    <property type="match status" value="1"/>
</dbReference>
<dbReference type="PANTHER" id="PTHR34219:SF4">
    <property type="entry name" value="PEPSY DOMAIN-CONTAINING PROTEIN"/>
    <property type="match status" value="1"/>
</dbReference>
<feature type="transmembrane region" description="Helical" evidence="2">
    <location>
        <begin position="234"/>
        <end position="254"/>
    </location>
</feature>
<keyword evidence="2" id="KW-1133">Transmembrane helix</keyword>
<evidence type="ECO:0000256" key="1">
    <source>
        <dbReference type="SAM" id="MobiDB-lite"/>
    </source>
</evidence>
<evidence type="ECO:0000256" key="2">
    <source>
        <dbReference type="SAM" id="Phobius"/>
    </source>
</evidence>
<evidence type="ECO:0000313" key="3">
    <source>
        <dbReference type="EMBL" id="RMW99251.1"/>
    </source>
</evidence>
<feature type="transmembrane region" description="Helical" evidence="2">
    <location>
        <begin position="512"/>
        <end position="534"/>
    </location>
</feature>
<evidence type="ECO:0008006" key="5">
    <source>
        <dbReference type="Google" id="ProtNLM"/>
    </source>
</evidence>
<keyword evidence="2" id="KW-0472">Membrane</keyword>
<dbReference type="Pfam" id="PF03929">
    <property type="entry name" value="PepSY_TM"/>
    <property type="match status" value="1"/>
</dbReference>